<name>A0A485LW58_9ZZZZ</name>
<dbReference type="Pfam" id="PF17131">
    <property type="entry name" value="LolA_like"/>
    <property type="match status" value="1"/>
</dbReference>
<feature type="domain" description="Uncharacterized protein TP-0789" evidence="1">
    <location>
        <begin position="83"/>
        <end position="262"/>
    </location>
</feature>
<dbReference type="InterPro" id="IPR033399">
    <property type="entry name" value="TP_0789-like"/>
</dbReference>
<gene>
    <name evidence="2" type="ORF">SCFA_1400002</name>
</gene>
<accession>A0A485LW58</accession>
<dbReference type="SUPFAM" id="SSF89392">
    <property type="entry name" value="Prokaryotic lipoproteins and lipoprotein localization factors"/>
    <property type="match status" value="1"/>
</dbReference>
<evidence type="ECO:0000259" key="1">
    <source>
        <dbReference type="Pfam" id="PF17131"/>
    </source>
</evidence>
<dbReference type="CDD" id="cd16329">
    <property type="entry name" value="LolA_like"/>
    <property type="match status" value="1"/>
</dbReference>
<sequence length="264" mass="30073">MTCRSLAGLFLGLIAAVAVVLTAQGPAVGAEMSAYDIVKKAEDLLDQAKDSKADMIMTLVNDKGQKRERKLSAFVKKYGENSSKSILFFNSPADVKGTSFLVWTENKEDKQWLYLPALQRVRQISASGRGESFMGTELTFFDMGSHDIDEYTFKTIKEEDVDGEMCYMIEALPRKVEFYSKIDLWIRKDSFIPAKADFYDPKGRYEKQGRFSQVKNIQNINTPTRIEMHNVQNGRTTIIELSDVVYDSGLKDDIFTERYMKRGK</sequence>
<reference evidence="2" key="1">
    <citation type="submission" date="2019-03" db="EMBL/GenBank/DDBJ databases">
        <authorList>
            <person name="Hao L."/>
        </authorList>
    </citation>
    <scope>NUCLEOTIDE SEQUENCE</scope>
</reference>
<dbReference type="InterPro" id="IPR029046">
    <property type="entry name" value="LolA/LolB/LppX"/>
</dbReference>
<organism evidence="2">
    <name type="scientific">anaerobic digester metagenome</name>
    <dbReference type="NCBI Taxonomy" id="1263854"/>
    <lineage>
        <taxon>unclassified sequences</taxon>
        <taxon>metagenomes</taxon>
        <taxon>ecological metagenomes</taxon>
    </lineage>
</organism>
<dbReference type="EMBL" id="CAADRM010000047">
    <property type="protein sequence ID" value="VFU12627.1"/>
    <property type="molecule type" value="Genomic_DNA"/>
</dbReference>
<protein>
    <recommendedName>
        <fullName evidence="1">Uncharacterized protein TP-0789 domain-containing protein</fullName>
    </recommendedName>
</protein>
<dbReference type="AlphaFoldDB" id="A0A485LW58"/>
<dbReference type="Gene3D" id="2.50.20.10">
    <property type="entry name" value="Lipoprotein localisation LolA/LolB/LppX"/>
    <property type="match status" value="1"/>
</dbReference>
<proteinExistence type="predicted"/>
<evidence type="ECO:0000313" key="2">
    <source>
        <dbReference type="EMBL" id="VFU12627.1"/>
    </source>
</evidence>